<keyword evidence="7" id="KW-0479">Metal-binding</keyword>
<dbReference type="SMART" id="SM00478">
    <property type="entry name" value="ENDO3c"/>
    <property type="match status" value="1"/>
</dbReference>
<evidence type="ECO:0000313" key="16">
    <source>
        <dbReference type="Proteomes" id="UP000675968"/>
    </source>
</evidence>
<keyword evidence="8" id="KW-0227">DNA damage</keyword>
<comment type="catalytic activity">
    <reaction evidence="1">
        <text>Hydrolyzes free adenine bases from 7,8-dihydro-8-oxoguanine:adenine mismatched double-stranded DNA, leaving an apurinic site.</text>
        <dbReference type="EC" id="3.2.2.31"/>
    </reaction>
</comment>
<dbReference type="InterPro" id="IPR005760">
    <property type="entry name" value="A/G_AdeGlyc_MutY"/>
</dbReference>
<reference evidence="15" key="2">
    <citation type="submission" date="2021-05" db="EMBL/GenBank/DDBJ databases">
        <title>Protein family content uncovers lineage relationships and bacterial pathway maintenance mechanisms in DPANN archaea.</title>
        <authorList>
            <person name="Castelle C.J."/>
            <person name="Meheust R."/>
            <person name="Jaffe A.L."/>
            <person name="Seitz K."/>
            <person name="Gong X."/>
            <person name="Baker B.J."/>
            <person name="Banfield J.F."/>
        </authorList>
    </citation>
    <scope>NUCLEOTIDE SEQUENCE</scope>
    <source>
        <strain evidence="15">RIFCSPLOWO2_01_FULL_AR10_48_17</strain>
    </source>
</reference>
<dbReference type="SUPFAM" id="SSF55811">
    <property type="entry name" value="Nudix"/>
    <property type="match status" value="1"/>
</dbReference>
<dbReference type="GO" id="GO:0046872">
    <property type="term" value="F:metal ion binding"/>
    <property type="evidence" value="ECO:0007669"/>
    <property type="project" value="UniProtKB-KW"/>
</dbReference>
<comment type="similarity">
    <text evidence="3">Belongs to the Nth/MutY family.</text>
</comment>
<dbReference type="EC" id="3.2.2.31" evidence="4"/>
<dbReference type="Gene3D" id="1.10.1670.10">
    <property type="entry name" value="Helix-hairpin-Helix base-excision DNA repair enzymes (C-terminal)"/>
    <property type="match status" value="1"/>
</dbReference>
<dbReference type="Pfam" id="PF14815">
    <property type="entry name" value="NUDIX_4"/>
    <property type="match status" value="1"/>
</dbReference>
<keyword evidence="13" id="KW-0326">Glycosidase</keyword>
<evidence type="ECO:0000256" key="6">
    <source>
        <dbReference type="ARBA" id="ARBA00022485"/>
    </source>
</evidence>
<accession>A0A8T4LCM6</accession>
<dbReference type="GO" id="GO:0035485">
    <property type="term" value="F:adenine/guanine mispair binding"/>
    <property type="evidence" value="ECO:0007669"/>
    <property type="project" value="TreeGrafter"/>
</dbReference>
<evidence type="ECO:0000256" key="1">
    <source>
        <dbReference type="ARBA" id="ARBA00000843"/>
    </source>
</evidence>
<dbReference type="GO" id="GO:0006298">
    <property type="term" value="P:mismatch repair"/>
    <property type="evidence" value="ECO:0007669"/>
    <property type="project" value="TreeGrafter"/>
</dbReference>
<keyword evidence="9" id="KW-0378">Hydrolase</keyword>
<keyword evidence="12" id="KW-0234">DNA repair</keyword>
<keyword evidence="11" id="KW-0411">Iron-sulfur</keyword>
<evidence type="ECO:0000256" key="9">
    <source>
        <dbReference type="ARBA" id="ARBA00022801"/>
    </source>
</evidence>
<dbReference type="InterPro" id="IPR023170">
    <property type="entry name" value="HhH_base_excis_C"/>
</dbReference>
<dbReference type="InterPro" id="IPR044298">
    <property type="entry name" value="MIG/MutY"/>
</dbReference>
<evidence type="ECO:0000256" key="2">
    <source>
        <dbReference type="ARBA" id="ARBA00001966"/>
    </source>
</evidence>
<dbReference type="AlphaFoldDB" id="A0A8T4LCM6"/>
<dbReference type="GO" id="GO:0051539">
    <property type="term" value="F:4 iron, 4 sulfur cluster binding"/>
    <property type="evidence" value="ECO:0007669"/>
    <property type="project" value="UniProtKB-KW"/>
</dbReference>
<dbReference type="InterPro" id="IPR003265">
    <property type="entry name" value="HhH-GPD_domain"/>
</dbReference>
<proteinExistence type="inferred from homology"/>
<keyword evidence="6" id="KW-0004">4Fe-4S</keyword>
<dbReference type="GO" id="GO:0032357">
    <property type="term" value="F:oxidized purine DNA binding"/>
    <property type="evidence" value="ECO:0007669"/>
    <property type="project" value="TreeGrafter"/>
</dbReference>
<feature type="domain" description="HhH-GPD" evidence="14">
    <location>
        <begin position="39"/>
        <end position="190"/>
    </location>
</feature>
<keyword evidence="10" id="KW-0408">Iron</keyword>
<dbReference type="GO" id="GO:0006284">
    <property type="term" value="P:base-excision repair"/>
    <property type="evidence" value="ECO:0007669"/>
    <property type="project" value="InterPro"/>
</dbReference>
<dbReference type="InterPro" id="IPR011257">
    <property type="entry name" value="DNA_glycosylase"/>
</dbReference>
<dbReference type="CDD" id="cd03431">
    <property type="entry name" value="NUDIX_DNA_Glycosylase_C-MutY"/>
    <property type="match status" value="1"/>
</dbReference>
<dbReference type="GO" id="GO:0000701">
    <property type="term" value="F:purine-specific mismatch base pair DNA N-glycosylase activity"/>
    <property type="evidence" value="ECO:0007669"/>
    <property type="project" value="UniProtKB-EC"/>
</dbReference>
<evidence type="ECO:0000256" key="10">
    <source>
        <dbReference type="ARBA" id="ARBA00023004"/>
    </source>
</evidence>
<comment type="cofactor">
    <cofactor evidence="2">
        <name>[4Fe-4S] cluster</name>
        <dbReference type="ChEBI" id="CHEBI:49883"/>
    </cofactor>
</comment>
<evidence type="ECO:0000256" key="12">
    <source>
        <dbReference type="ARBA" id="ARBA00023204"/>
    </source>
</evidence>
<dbReference type="Gene3D" id="3.90.79.10">
    <property type="entry name" value="Nucleoside Triphosphate Pyrophosphohydrolase"/>
    <property type="match status" value="1"/>
</dbReference>
<dbReference type="SUPFAM" id="SSF48150">
    <property type="entry name" value="DNA-glycosylase"/>
    <property type="match status" value="1"/>
</dbReference>
<dbReference type="PROSITE" id="PS01155">
    <property type="entry name" value="ENDONUCLEASE_III_2"/>
    <property type="match status" value="1"/>
</dbReference>
<evidence type="ECO:0000313" key="15">
    <source>
        <dbReference type="EMBL" id="MBS3061115.1"/>
    </source>
</evidence>
<dbReference type="CDD" id="cd00056">
    <property type="entry name" value="ENDO3c"/>
    <property type="match status" value="1"/>
</dbReference>
<dbReference type="InterPro" id="IPR029119">
    <property type="entry name" value="MutY_C"/>
</dbReference>
<protein>
    <recommendedName>
        <fullName evidence="5">Adenine DNA glycosylase</fullName>
        <ecNumber evidence="4">3.2.2.31</ecNumber>
    </recommendedName>
</protein>
<sequence length="344" mass="38817">MTQTVFSSDELLLWFEKNQRPLPWRKTYDPYWVWISEIMLQQTRVDQALPFFDRFITRFPSVNALGKASEQEVLKYWEGLGYYSRARNLHKAAKIVAKKHGGVLPSGYFELLELPGIGPYVAAAVSSIAFNQDHAVLDGNVFRVLARVFGVAVDIRQPSSRKKFQSIADSILPVGRARMFNQALMELGALICVPEVPLCAQCPIKSGCIAFLEGRQSELPVSSKKPARPVRSFAVIRVFQGGRWWLASNEKGLLKGLYSFPLVEYAPLSDSKQVIEEKFFEKFGVRVKLSKEIGSVRHDYTHFRQIAVLFDGVLVSGEKQAVFFSKAEQDALPLTKLQQKLAVL</sequence>
<evidence type="ECO:0000256" key="8">
    <source>
        <dbReference type="ARBA" id="ARBA00022763"/>
    </source>
</evidence>
<dbReference type="Pfam" id="PF00730">
    <property type="entry name" value="HhH-GPD"/>
    <property type="match status" value="1"/>
</dbReference>
<evidence type="ECO:0000256" key="13">
    <source>
        <dbReference type="ARBA" id="ARBA00023295"/>
    </source>
</evidence>
<evidence type="ECO:0000256" key="11">
    <source>
        <dbReference type="ARBA" id="ARBA00023014"/>
    </source>
</evidence>
<dbReference type="PANTHER" id="PTHR42944">
    <property type="entry name" value="ADENINE DNA GLYCOSYLASE"/>
    <property type="match status" value="1"/>
</dbReference>
<organism evidence="15 16">
    <name type="scientific">Candidatus Iainarchaeum sp</name>
    <dbReference type="NCBI Taxonomy" id="3101447"/>
    <lineage>
        <taxon>Archaea</taxon>
        <taxon>Candidatus Iainarchaeota</taxon>
        <taxon>Candidatus Iainarchaeia</taxon>
        <taxon>Candidatus Iainarchaeales</taxon>
        <taxon>Candidatus Iainarchaeaceae</taxon>
        <taxon>Candidatus Iainarchaeum</taxon>
    </lineage>
</organism>
<dbReference type="Gene3D" id="1.10.340.30">
    <property type="entry name" value="Hypothetical protein, domain 2"/>
    <property type="match status" value="1"/>
</dbReference>
<dbReference type="InterPro" id="IPR004036">
    <property type="entry name" value="Endonuclease-III-like_CS2"/>
</dbReference>
<evidence type="ECO:0000256" key="5">
    <source>
        <dbReference type="ARBA" id="ARBA00022023"/>
    </source>
</evidence>
<dbReference type="Proteomes" id="UP000675968">
    <property type="component" value="Unassembled WGS sequence"/>
</dbReference>
<evidence type="ECO:0000256" key="7">
    <source>
        <dbReference type="ARBA" id="ARBA00022723"/>
    </source>
</evidence>
<gene>
    <name evidence="15" type="primary">mutY</name>
    <name evidence="15" type="ORF">J4215_00870</name>
</gene>
<dbReference type="PANTHER" id="PTHR42944:SF1">
    <property type="entry name" value="ADENINE DNA GLYCOSYLASE"/>
    <property type="match status" value="1"/>
</dbReference>
<reference evidence="15" key="1">
    <citation type="submission" date="2021-03" db="EMBL/GenBank/DDBJ databases">
        <authorList>
            <person name="Jaffe A."/>
        </authorList>
    </citation>
    <scope>NUCLEOTIDE SEQUENCE</scope>
    <source>
        <strain evidence="15">RIFCSPLOWO2_01_FULL_AR10_48_17</strain>
    </source>
</reference>
<dbReference type="EMBL" id="JAGVWC010000007">
    <property type="protein sequence ID" value="MBS3061115.1"/>
    <property type="molecule type" value="Genomic_DNA"/>
</dbReference>
<evidence type="ECO:0000256" key="3">
    <source>
        <dbReference type="ARBA" id="ARBA00008343"/>
    </source>
</evidence>
<dbReference type="InterPro" id="IPR015797">
    <property type="entry name" value="NUDIX_hydrolase-like_dom_sf"/>
</dbReference>
<evidence type="ECO:0000256" key="4">
    <source>
        <dbReference type="ARBA" id="ARBA00012045"/>
    </source>
</evidence>
<dbReference type="FunFam" id="1.10.340.30:FF:000002">
    <property type="entry name" value="Adenine DNA glycosylase"/>
    <property type="match status" value="1"/>
</dbReference>
<dbReference type="GO" id="GO:0034039">
    <property type="term" value="F:8-oxo-7,8-dihydroguanine DNA N-glycosylase activity"/>
    <property type="evidence" value="ECO:0007669"/>
    <property type="project" value="TreeGrafter"/>
</dbReference>
<dbReference type="NCBIfam" id="TIGR01084">
    <property type="entry name" value="mutY"/>
    <property type="match status" value="1"/>
</dbReference>
<comment type="caution">
    <text evidence="15">The sequence shown here is derived from an EMBL/GenBank/DDBJ whole genome shotgun (WGS) entry which is preliminary data.</text>
</comment>
<evidence type="ECO:0000259" key="14">
    <source>
        <dbReference type="SMART" id="SM00478"/>
    </source>
</evidence>
<name>A0A8T4LCM6_9ARCH</name>